<keyword evidence="2" id="KW-1185">Reference proteome</keyword>
<proteinExistence type="predicted"/>
<sequence>MNVKSEEINCFFWAILKKMFQNLSMPSSIIGVVKSTSNLTDAELEEINGKLIDEVD</sequence>
<accession>A0A511Z411</accession>
<dbReference type="EMBL" id="BJYL01000005">
    <property type="protein sequence ID" value="GEN82185.1"/>
    <property type="molecule type" value="Genomic_DNA"/>
</dbReference>
<evidence type="ECO:0000313" key="1">
    <source>
        <dbReference type="EMBL" id="GEN82185.1"/>
    </source>
</evidence>
<gene>
    <name evidence="1" type="ORF">SLU01_04970</name>
</gene>
<reference evidence="1 2" key="1">
    <citation type="submission" date="2019-07" db="EMBL/GenBank/DDBJ databases">
        <title>Whole genome shotgun sequence of Sporosarcina luteola NBRC 105378.</title>
        <authorList>
            <person name="Hosoyama A."/>
            <person name="Uohara A."/>
            <person name="Ohji S."/>
            <person name="Ichikawa N."/>
        </authorList>
    </citation>
    <scope>NUCLEOTIDE SEQUENCE [LARGE SCALE GENOMIC DNA]</scope>
    <source>
        <strain evidence="1 2">NBRC 105378</strain>
    </source>
</reference>
<name>A0A511Z411_9BACL</name>
<evidence type="ECO:0000313" key="2">
    <source>
        <dbReference type="Proteomes" id="UP000321901"/>
    </source>
</evidence>
<dbReference type="Proteomes" id="UP000321901">
    <property type="component" value="Unassembled WGS sequence"/>
</dbReference>
<organism evidence="1 2">
    <name type="scientific">Sporosarcina luteola</name>
    <dbReference type="NCBI Taxonomy" id="582850"/>
    <lineage>
        <taxon>Bacteria</taxon>
        <taxon>Bacillati</taxon>
        <taxon>Bacillota</taxon>
        <taxon>Bacilli</taxon>
        <taxon>Bacillales</taxon>
        <taxon>Caryophanaceae</taxon>
        <taxon>Sporosarcina</taxon>
    </lineage>
</organism>
<dbReference type="AlphaFoldDB" id="A0A511Z411"/>
<comment type="caution">
    <text evidence="1">The sequence shown here is derived from an EMBL/GenBank/DDBJ whole genome shotgun (WGS) entry which is preliminary data.</text>
</comment>
<protein>
    <submittedName>
        <fullName evidence="1">Uncharacterized protein</fullName>
    </submittedName>
</protein>